<dbReference type="PANTHER" id="PTHR47893:SF1">
    <property type="entry name" value="REGULATORY PROTEIN PCHR"/>
    <property type="match status" value="1"/>
</dbReference>
<protein>
    <recommendedName>
        <fullName evidence="3">HTH araC/xylS-type domain-containing protein</fullName>
    </recommendedName>
</protein>
<dbReference type="Proteomes" id="UP000078476">
    <property type="component" value="Unassembled WGS sequence"/>
</dbReference>
<dbReference type="EMBL" id="LUUI01000095">
    <property type="protein sequence ID" value="OAI16480.1"/>
    <property type="molecule type" value="Genomic_DNA"/>
</dbReference>
<dbReference type="GO" id="GO:0003700">
    <property type="term" value="F:DNA-binding transcription factor activity"/>
    <property type="evidence" value="ECO:0007669"/>
    <property type="project" value="InterPro"/>
</dbReference>
<proteinExistence type="predicted"/>
<dbReference type="AlphaFoldDB" id="A0A177NHD8"/>
<dbReference type="SMART" id="SM00342">
    <property type="entry name" value="HTH_ARAC"/>
    <property type="match status" value="1"/>
</dbReference>
<dbReference type="Gene3D" id="1.10.10.60">
    <property type="entry name" value="Homeodomain-like"/>
    <property type="match status" value="1"/>
</dbReference>
<dbReference type="InterPro" id="IPR053142">
    <property type="entry name" value="PchR_regulatory_protein"/>
</dbReference>
<gene>
    <name evidence="4" type="ORF">A1359_07465</name>
</gene>
<dbReference type="OrthoDB" id="6670788at2"/>
<sequence>MQNSAVWRINNDELPWHVLPEDNSQIQTLPNTVGRCHSKLFKIEPDLSLIETHFSPNRNLAVISRMTEPAPRMVLTLSLTGHSIFNASQGNQINFKFGHSTITTINASDGIRQYQSNQAVSQLRFSMTQTWLERHFGEGAFSAFFKHTNLQVISYQPSSTVSVIAAHSLLNHTVAVKAQALFRRGQVMTILACELEHLLGEDRQPSGQLTQTDKRITEWARAILSAEFKNPPSVEMLSKRVGTNQFKLKKLFHRCFNTTPYGMLLDIRMEKAYQLLASSRCPVNIVAEAVGYQHASNFSAAFIKYYGVSPKHISRES</sequence>
<dbReference type="Pfam" id="PF12833">
    <property type="entry name" value="HTH_18"/>
    <property type="match status" value="1"/>
</dbReference>
<keyword evidence="1" id="KW-0805">Transcription regulation</keyword>
<organism evidence="4 5">
    <name type="scientific">Methylomonas lenta</name>
    <dbReference type="NCBI Taxonomy" id="980561"/>
    <lineage>
        <taxon>Bacteria</taxon>
        <taxon>Pseudomonadati</taxon>
        <taxon>Pseudomonadota</taxon>
        <taxon>Gammaproteobacteria</taxon>
        <taxon>Methylococcales</taxon>
        <taxon>Methylococcaceae</taxon>
        <taxon>Methylomonas</taxon>
    </lineage>
</organism>
<dbReference type="InterPro" id="IPR018060">
    <property type="entry name" value="HTH_AraC"/>
</dbReference>
<evidence type="ECO:0000313" key="5">
    <source>
        <dbReference type="Proteomes" id="UP000078476"/>
    </source>
</evidence>
<comment type="caution">
    <text evidence="4">The sequence shown here is derived from an EMBL/GenBank/DDBJ whole genome shotgun (WGS) entry which is preliminary data.</text>
</comment>
<keyword evidence="2" id="KW-0804">Transcription</keyword>
<dbReference type="InterPro" id="IPR009057">
    <property type="entry name" value="Homeodomain-like_sf"/>
</dbReference>
<dbReference type="PANTHER" id="PTHR47893">
    <property type="entry name" value="REGULATORY PROTEIN PCHR"/>
    <property type="match status" value="1"/>
</dbReference>
<keyword evidence="5" id="KW-1185">Reference proteome</keyword>
<evidence type="ECO:0000256" key="1">
    <source>
        <dbReference type="ARBA" id="ARBA00023015"/>
    </source>
</evidence>
<reference evidence="4 5" key="1">
    <citation type="submission" date="2016-03" db="EMBL/GenBank/DDBJ databases">
        <authorList>
            <person name="Ploux O."/>
        </authorList>
    </citation>
    <scope>NUCLEOTIDE SEQUENCE [LARGE SCALE GENOMIC DNA]</scope>
    <source>
        <strain evidence="4 5">R-45370</strain>
    </source>
</reference>
<feature type="domain" description="HTH araC/xylS-type" evidence="3">
    <location>
        <begin position="218"/>
        <end position="316"/>
    </location>
</feature>
<dbReference type="STRING" id="980561.A1359_07465"/>
<name>A0A177NHD8_9GAMM</name>
<dbReference type="RefSeq" id="WP_066980992.1">
    <property type="nucleotide sequence ID" value="NZ_LUUI01000095.1"/>
</dbReference>
<accession>A0A177NHD8</accession>
<dbReference type="PROSITE" id="PS01124">
    <property type="entry name" value="HTH_ARAC_FAMILY_2"/>
    <property type="match status" value="1"/>
</dbReference>
<dbReference type="GO" id="GO:0043565">
    <property type="term" value="F:sequence-specific DNA binding"/>
    <property type="evidence" value="ECO:0007669"/>
    <property type="project" value="InterPro"/>
</dbReference>
<evidence type="ECO:0000256" key="2">
    <source>
        <dbReference type="ARBA" id="ARBA00023163"/>
    </source>
</evidence>
<evidence type="ECO:0000313" key="4">
    <source>
        <dbReference type="EMBL" id="OAI16480.1"/>
    </source>
</evidence>
<evidence type="ECO:0000259" key="3">
    <source>
        <dbReference type="PROSITE" id="PS01124"/>
    </source>
</evidence>
<dbReference type="SUPFAM" id="SSF46689">
    <property type="entry name" value="Homeodomain-like"/>
    <property type="match status" value="1"/>
</dbReference>